<evidence type="ECO:0000313" key="1">
    <source>
        <dbReference type="EMBL" id="CAI8592906.1"/>
    </source>
</evidence>
<gene>
    <name evidence="1" type="ORF">VFH_I064480</name>
</gene>
<sequence>MSAYWLQVLSLPNQVMNHIEAICRSFLWSGSDCSRKAPIAWETICKPKVAGGLNVVKLQQWNQATLGKLLWNIHMKADRLWIRWLDTLYFKGCDILDWQVTNSSSWILKKIVKHKDMLKNKAYWKEAVNAGKYKTRIMYKAICGISEHMNW</sequence>
<protein>
    <submittedName>
        <fullName evidence="1">Uncharacterized protein</fullName>
    </submittedName>
</protein>
<dbReference type="PANTHER" id="PTHR33116:SF84">
    <property type="entry name" value="RNA-DIRECTED DNA POLYMERASE"/>
    <property type="match status" value="1"/>
</dbReference>
<reference evidence="1 2" key="1">
    <citation type="submission" date="2023-01" db="EMBL/GenBank/DDBJ databases">
        <authorList>
            <person name="Kreplak J."/>
        </authorList>
    </citation>
    <scope>NUCLEOTIDE SEQUENCE [LARGE SCALE GENOMIC DNA]</scope>
</reference>
<proteinExistence type="predicted"/>
<accession>A0AAV0Z513</accession>
<keyword evidence="2" id="KW-1185">Reference proteome</keyword>
<dbReference type="PANTHER" id="PTHR33116">
    <property type="entry name" value="REVERSE TRANSCRIPTASE ZINC-BINDING DOMAIN-CONTAINING PROTEIN-RELATED-RELATED"/>
    <property type="match status" value="1"/>
</dbReference>
<name>A0AAV0Z513_VICFA</name>
<dbReference type="EMBL" id="OX451735">
    <property type="protein sequence ID" value="CAI8592906.1"/>
    <property type="molecule type" value="Genomic_DNA"/>
</dbReference>
<dbReference type="AlphaFoldDB" id="A0AAV0Z513"/>
<dbReference type="Proteomes" id="UP001157006">
    <property type="component" value="Chromosome 1S"/>
</dbReference>
<organism evidence="1 2">
    <name type="scientific">Vicia faba</name>
    <name type="common">Broad bean</name>
    <name type="synonym">Faba vulgaris</name>
    <dbReference type="NCBI Taxonomy" id="3906"/>
    <lineage>
        <taxon>Eukaryota</taxon>
        <taxon>Viridiplantae</taxon>
        <taxon>Streptophyta</taxon>
        <taxon>Embryophyta</taxon>
        <taxon>Tracheophyta</taxon>
        <taxon>Spermatophyta</taxon>
        <taxon>Magnoliopsida</taxon>
        <taxon>eudicotyledons</taxon>
        <taxon>Gunneridae</taxon>
        <taxon>Pentapetalae</taxon>
        <taxon>rosids</taxon>
        <taxon>fabids</taxon>
        <taxon>Fabales</taxon>
        <taxon>Fabaceae</taxon>
        <taxon>Papilionoideae</taxon>
        <taxon>50 kb inversion clade</taxon>
        <taxon>NPAAA clade</taxon>
        <taxon>Hologalegina</taxon>
        <taxon>IRL clade</taxon>
        <taxon>Fabeae</taxon>
        <taxon>Vicia</taxon>
    </lineage>
</organism>
<evidence type="ECO:0000313" key="2">
    <source>
        <dbReference type="Proteomes" id="UP001157006"/>
    </source>
</evidence>